<dbReference type="InterPro" id="IPR013766">
    <property type="entry name" value="Thioredoxin_domain"/>
</dbReference>
<evidence type="ECO:0000256" key="4">
    <source>
        <dbReference type="ARBA" id="ARBA00022748"/>
    </source>
</evidence>
<evidence type="ECO:0000313" key="7">
    <source>
        <dbReference type="EMBL" id="AUN97850.1"/>
    </source>
</evidence>
<keyword evidence="8" id="KW-1185">Reference proteome</keyword>
<dbReference type="EMBL" id="CP025704">
    <property type="protein sequence ID" value="AUN97850.1"/>
    <property type="molecule type" value="Genomic_DNA"/>
</dbReference>
<dbReference type="Pfam" id="PF02683">
    <property type="entry name" value="DsbD_TM"/>
    <property type="match status" value="1"/>
</dbReference>
<dbReference type="InterPro" id="IPR003834">
    <property type="entry name" value="Cyt_c_assmbl_TM_dom"/>
</dbReference>
<accession>A0A2K9NQP3</accession>
<dbReference type="KEGG" id="bsto:C0V70_06950"/>
<dbReference type="Gene3D" id="3.40.30.10">
    <property type="entry name" value="Glutaredoxin"/>
    <property type="match status" value="1"/>
</dbReference>
<dbReference type="PANTHER" id="PTHR32234:SF3">
    <property type="entry name" value="SUPPRESSION OF COPPER SENSITIVITY PROTEIN"/>
    <property type="match status" value="1"/>
</dbReference>
<evidence type="ECO:0000313" key="8">
    <source>
        <dbReference type="Proteomes" id="UP000235584"/>
    </source>
</evidence>
<comment type="subcellular location">
    <subcellularLocation>
        <location evidence="1">Cell membrane</location>
        <topology evidence="1">Multi-pass membrane protein</topology>
    </subcellularLocation>
</comment>
<dbReference type="PANTHER" id="PTHR32234">
    <property type="entry name" value="THIOL:DISULFIDE INTERCHANGE PROTEIN DSBD"/>
    <property type="match status" value="1"/>
</dbReference>
<evidence type="ECO:0000256" key="2">
    <source>
        <dbReference type="ARBA" id="ARBA00022475"/>
    </source>
</evidence>
<dbReference type="SUPFAM" id="SSF52833">
    <property type="entry name" value="Thioredoxin-like"/>
    <property type="match status" value="1"/>
</dbReference>
<gene>
    <name evidence="7" type="ORF">C0V70_06950</name>
</gene>
<evidence type="ECO:0000256" key="6">
    <source>
        <dbReference type="ARBA" id="ARBA00023136"/>
    </source>
</evidence>
<dbReference type="PROSITE" id="PS51352">
    <property type="entry name" value="THIOREDOXIN_2"/>
    <property type="match status" value="1"/>
</dbReference>
<dbReference type="Pfam" id="PF13899">
    <property type="entry name" value="Thioredoxin_7"/>
    <property type="match status" value="1"/>
</dbReference>
<evidence type="ECO:0000256" key="5">
    <source>
        <dbReference type="ARBA" id="ARBA00022989"/>
    </source>
</evidence>
<dbReference type="Proteomes" id="UP000235584">
    <property type="component" value="Chromosome"/>
</dbReference>
<dbReference type="GO" id="GO:0017004">
    <property type="term" value="P:cytochrome complex assembly"/>
    <property type="evidence" value="ECO:0007669"/>
    <property type="project" value="UniProtKB-KW"/>
</dbReference>
<dbReference type="InterPro" id="IPR036249">
    <property type="entry name" value="Thioredoxin-like_sf"/>
</dbReference>
<dbReference type="Pfam" id="PF11412">
    <property type="entry name" value="DsbD_N"/>
    <property type="match status" value="1"/>
</dbReference>
<protein>
    <submittedName>
        <fullName evidence="7">Uncharacterized protein</fullName>
    </submittedName>
</protein>
<keyword evidence="3" id="KW-0812">Transmembrane</keyword>
<sequence length="737" mass="81933">MRLTILFLLMTLSTFAFSADESVPAKPVKFGIQSFKKDSDEYLALNFENHQKWHTYWKNPGDAGLAIKNVFTVNGKEVKFEEMEWPAPRRFIEPGNLWAYGYEDSYSLFFKLSKSDFNKYSGKSIQLKSTWLVCKHICVPGQQITDFKIAPGNVTTTTADLLPNLNSTVLSERFDVLPKTAVIPDYLKIKLSKGSKPGTLVLTYTVDKTTEVNFLQNTNLMYTFPQIPFDVKHENLMVEKESLKGVTEIAWDGEYQDPPQPLPADGKFKKPYTLRFLFNDPIQRKAFIVDKKFSNFELSEVTVAQKAEGAPPIDMGGTASSAGSARVIVDASTSSNSLIYYLALAFVGGLILNIMPCVLPVISIKLFGLVKYKNESHKMILKHNFFYTLGILFTFAVLATVVLSLKSIGSQVGWGFQLQSPTFVAIMVIALFIFALNLFGMFEFKTPGGSKLGGMQLNEGLTGDFLSGVLATVLSTPCSAPFLGTALTFAFSSPPMEIYLIFLMIGLGLAFPFILTAIYPALVSFIPKPGNWMNTVKKLLGVTLILTAIWLLDVYNALVDGSSHLIKLGTILVFIFVGFMLSKKKERWIAGASFLAALGLFVNIATTTMVVSTEPQTALIRDKQAKGLDWQPWSEKAMDDLKASGQPVFIDFTAKWCFTCKVNEKLVLDTDTFKSFVTENNVKLLIGDWTKRDEIIGSFLRKNGMVGVPAYFVQKKNGTLVNLGETVTIERIKEHLN</sequence>
<dbReference type="RefSeq" id="WP_102243143.1">
    <property type="nucleotide sequence ID" value="NZ_CP025704.1"/>
</dbReference>
<dbReference type="GO" id="GO:0015035">
    <property type="term" value="F:protein-disulfide reductase activity"/>
    <property type="evidence" value="ECO:0007669"/>
    <property type="project" value="TreeGrafter"/>
</dbReference>
<evidence type="ECO:0000256" key="1">
    <source>
        <dbReference type="ARBA" id="ARBA00004651"/>
    </source>
</evidence>
<evidence type="ECO:0000256" key="3">
    <source>
        <dbReference type="ARBA" id="ARBA00022692"/>
    </source>
</evidence>
<name>A0A2K9NQP3_BACTC</name>
<dbReference type="GO" id="GO:0005886">
    <property type="term" value="C:plasma membrane"/>
    <property type="evidence" value="ECO:0007669"/>
    <property type="project" value="UniProtKB-SubCell"/>
</dbReference>
<organism evidence="7 8">
    <name type="scientific">Bacteriovorax stolpii</name>
    <name type="common">Bdellovibrio stolpii</name>
    <dbReference type="NCBI Taxonomy" id="960"/>
    <lineage>
        <taxon>Bacteria</taxon>
        <taxon>Pseudomonadati</taxon>
        <taxon>Bdellovibrionota</taxon>
        <taxon>Bacteriovoracia</taxon>
        <taxon>Bacteriovoracales</taxon>
        <taxon>Bacteriovoracaceae</taxon>
        <taxon>Bacteriovorax</taxon>
    </lineage>
</organism>
<dbReference type="GO" id="GO:0045454">
    <property type="term" value="P:cell redox homeostasis"/>
    <property type="evidence" value="ECO:0007669"/>
    <property type="project" value="TreeGrafter"/>
</dbReference>
<proteinExistence type="predicted"/>
<keyword evidence="2" id="KW-1003">Cell membrane</keyword>
<dbReference type="AlphaFoldDB" id="A0A2K9NQP3"/>
<keyword evidence="4" id="KW-0201">Cytochrome c-type biogenesis</keyword>
<keyword evidence="5" id="KW-1133">Transmembrane helix</keyword>
<dbReference type="InterPro" id="IPR028250">
    <property type="entry name" value="DsbDN"/>
</dbReference>
<keyword evidence="6" id="KW-0472">Membrane</keyword>
<reference evidence="7 8" key="1">
    <citation type="submission" date="2018-01" db="EMBL/GenBank/DDBJ databases">
        <title>Complete genome sequence of Bacteriovorax stolpii DSM12778.</title>
        <authorList>
            <person name="Tang B."/>
            <person name="Chang J."/>
        </authorList>
    </citation>
    <scope>NUCLEOTIDE SEQUENCE [LARGE SCALE GENOMIC DNA]</scope>
    <source>
        <strain evidence="7 8">DSM 12778</strain>
    </source>
</reference>